<organism evidence="2">
    <name type="scientific">Haptolina ericina</name>
    <dbReference type="NCBI Taxonomy" id="156174"/>
    <lineage>
        <taxon>Eukaryota</taxon>
        <taxon>Haptista</taxon>
        <taxon>Haptophyta</taxon>
        <taxon>Prymnesiophyceae</taxon>
        <taxon>Prymnesiales</taxon>
        <taxon>Prymnesiaceae</taxon>
        <taxon>Haptolina</taxon>
    </lineage>
</organism>
<dbReference type="AlphaFoldDB" id="A0A7S3BW05"/>
<protein>
    <submittedName>
        <fullName evidence="2">Uncharacterized protein</fullName>
    </submittedName>
</protein>
<dbReference type="EMBL" id="HBHX01066207">
    <property type="protein sequence ID" value="CAE0147021.1"/>
    <property type="molecule type" value="Transcribed_RNA"/>
</dbReference>
<feature type="region of interest" description="Disordered" evidence="1">
    <location>
        <begin position="69"/>
        <end position="102"/>
    </location>
</feature>
<accession>A0A7S3BW05</accession>
<gene>
    <name evidence="2" type="ORF">HERI1096_LOCUS36644</name>
</gene>
<evidence type="ECO:0000313" key="2">
    <source>
        <dbReference type="EMBL" id="CAE0147021.1"/>
    </source>
</evidence>
<reference evidence="2" key="1">
    <citation type="submission" date="2021-01" db="EMBL/GenBank/DDBJ databases">
        <authorList>
            <person name="Corre E."/>
            <person name="Pelletier E."/>
            <person name="Niang G."/>
            <person name="Scheremetjew M."/>
            <person name="Finn R."/>
            <person name="Kale V."/>
            <person name="Holt S."/>
            <person name="Cochrane G."/>
            <person name="Meng A."/>
            <person name="Brown T."/>
            <person name="Cohen L."/>
        </authorList>
    </citation>
    <scope>NUCLEOTIDE SEQUENCE</scope>
    <source>
        <strain evidence="2">CCMP281</strain>
    </source>
</reference>
<sequence>MTFTGNHAFYEGEHAYWTVQGTACPAASSNVWGALDASLSYTATLLAGDHELCLVQSAVSTKHDHITATVYNLPPSPPPPSPPPSPSPPPPPFPPSPPPPLPFASLAARGGGVSEAPVELPTGYDALHVAFTIDGSIDNFDSSRFSNRLAVLLAVPVSEIELSISTPPVARNMRRAAVNSARQAARAAALLPDGVPADVRDALLSAQQAASTAVSLADAERAGAGVRVTVSTAVPRDGSQSHASVKLAESQQVERALGVRLLQPVDVRLATATQPAAKSPLRRATDSCAVKLSHRARELRFTSEQLSIAVSMCRHAIAELNSGADAI</sequence>
<name>A0A7S3BW05_9EUKA</name>
<proteinExistence type="predicted"/>
<evidence type="ECO:0000256" key="1">
    <source>
        <dbReference type="SAM" id="MobiDB-lite"/>
    </source>
</evidence>
<feature type="compositionally biased region" description="Pro residues" evidence="1">
    <location>
        <begin position="74"/>
        <end position="102"/>
    </location>
</feature>